<dbReference type="Proteomes" id="UP000295509">
    <property type="component" value="Unassembled WGS sequence"/>
</dbReference>
<evidence type="ECO:0000313" key="4">
    <source>
        <dbReference type="Proteomes" id="UP000295509"/>
    </source>
</evidence>
<organism evidence="3 4">
    <name type="scientific">Paraburkholderia rhizosphaerae</name>
    <dbReference type="NCBI Taxonomy" id="480658"/>
    <lineage>
        <taxon>Bacteria</taxon>
        <taxon>Pseudomonadati</taxon>
        <taxon>Pseudomonadota</taxon>
        <taxon>Betaproteobacteria</taxon>
        <taxon>Burkholderiales</taxon>
        <taxon>Burkholderiaceae</taxon>
        <taxon>Paraburkholderia</taxon>
    </lineage>
</organism>
<dbReference type="Pfam" id="PF13663">
    <property type="entry name" value="DUF4148"/>
    <property type="match status" value="1"/>
</dbReference>
<accession>A0A4R8L4D1</accession>
<keyword evidence="2" id="KW-0732">Signal</keyword>
<evidence type="ECO:0000256" key="1">
    <source>
        <dbReference type="SAM" id="MobiDB-lite"/>
    </source>
</evidence>
<feature type="region of interest" description="Disordered" evidence="1">
    <location>
        <begin position="25"/>
        <end position="53"/>
    </location>
</feature>
<keyword evidence="4" id="KW-1185">Reference proteome</keyword>
<proteinExistence type="predicted"/>
<dbReference type="InterPro" id="IPR025421">
    <property type="entry name" value="DUF4148"/>
</dbReference>
<evidence type="ECO:0000256" key="2">
    <source>
        <dbReference type="SAM" id="SignalP"/>
    </source>
</evidence>
<name>A0A4R8L4D1_9BURK</name>
<protein>
    <submittedName>
        <fullName evidence="3">Uncharacterized protein DUF4148</fullName>
    </submittedName>
</protein>
<feature type="signal peptide" evidence="2">
    <location>
        <begin position="1"/>
        <end position="22"/>
    </location>
</feature>
<feature type="chain" id="PRO_5020246094" evidence="2">
    <location>
        <begin position="23"/>
        <end position="88"/>
    </location>
</feature>
<comment type="caution">
    <text evidence="3">The sequence shown here is derived from an EMBL/GenBank/DDBJ whole genome shotgun (WGS) entry which is preliminary data.</text>
</comment>
<dbReference type="RefSeq" id="WP_134197071.1">
    <property type="nucleotide sequence ID" value="NZ_JBHLUW010000030.1"/>
</dbReference>
<dbReference type="AlphaFoldDB" id="A0A4R8L4D1"/>
<sequence>MKASITTLTAIITLASSMAVRAQTNVEAPSQPQNITPAQASQMSQSPAPTTTNLTSMEKTRAQVYRELVQAQRDGQIARLNRTVYAHH</sequence>
<reference evidence="3 4" key="1">
    <citation type="submission" date="2019-03" db="EMBL/GenBank/DDBJ databases">
        <title>Genomic Encyclopedia of Type Strains, Phase III (KMG-III): the genomes of soil and plant-associated and newly described type strains.</title>
        <authorList>
            <person name="Whitman W."/>
        </authorList>
    </citation>
    <scope>NUCLEOTIDE SEQUENCE [LARGE SCALE GENOMIC DNA]</scope>
    <source>
        <strain evidence="3 4">LMG 29544</strain>
    </source>
</reference>
<evidence type="ECO:0000313" key="3">
    <source>
        <dbReference type="EMBL" id="TDY37456.1"/>
    </source>
</evidence>
<dbReference type="OrthoDB" id="9115139at2"/>
<dbReference type="EMBL" id="SORE01000037">
    <property type="protein sequence ID" value="TDY37456.1"/>
    <property type="molecule type" value="Genomic_DNA"/>
</dbReference>
<gene>
    <name evidence="3" type="ORF">BX592_13711</name>
</gene>